<dbReference type="GO" id="GO:0006108">
    <property type="term" value="P:malate metabolic process"/>
    <property type="evidence" value="ECO:0007669"/>
    <property type="project" value="InterPro"/>
</dbReference>
<comment type="caution">
    <text evidence="12">The sequence shown here is derived from an EMBL/GenBank/DDBJ whole genome shotgun (WGS) entry which is preliminary data.</text>
</comment>
<evidence type="ECO:0000256" key="1">
    <source>
        <dbReference type="ARBA" id="ARBA00009613"/>
    </source>
</evidence>
<evidence type="ECO:0000256" key="4">
    <source>
        <dbReference type="ARBA" id="ARBA00030284"/>
    </source>
</evidence>
<feature type="domain" description="Lactate/malate dehydrogenase N-terminal" evidence="11">
    <location>
        <begin position="50"/>
        <end position="127"/>
    </location>
</feature>
<evidence type="ECO:0000256" key="5">
    <source>
        <dbReference type="ARBA" id="ARBA00034331"/>
    </source>
</evidence>
<reference evidence="12 13" key="1">
    <citation type="journal article" date="2023" name="bioRxiv">
        <title>Conserved and derived expression patterns and positive selection on dental genes reveal complex evolutionary context of ever-growing rodent molars.</title>
        <authorList>
            <person name="Calamari Z.T."/>
            <person name="Song A."/>
            <person name="Cohen E."/>
            <person name="Akter M."/>
            <person name="Roy R.D."/>
            <person name="Hallikas O."/>
            <person name="Christensen M.M."/>
            <person name="Li P."/>
            <person name="Marangoni P."/>
            <person name="Jernvall J."/>
            <person name="Klein O.D."/>
        </authorList>
    </citation>
    <scope>NUCLEOTIDE SEQUENCE [LARGE SCALE GENOMIC DNA]</scope>
    <source>
        <strain evidence="12">V071</strain>
    </source>
</reference>
<gene>
    <name evidence="12" type="ORF">U0070_020326</name>
</gene>
<comment type="similarity">
    <text evidence="1">Belongs to the LDH/MDH superfamily. MDH type 2 family.</text>
</comment>
<keyword evidence="13" id="KW-1185">Reference proteome</keyword>
<dbReference type="Pfam" id="PF00056">
    <property type="entry name" value="Ldh_1_N"/>
    <property type="match status" value="1"/>
</dbReference>
<dbReference type="InterPro" id="IPR010945">
    <property type="entry name" value="Malate_DH_type2"/>
</dbReference>
<evidence type="ECO:0000313" key="12">
    <source>
        <dbReference type="EMBL" id="KAK7802908.1"/>
    </source>
</evidence>
<evidence type="ECO:0000256" key="3">
    <source>
        <dbReference type="ARBA" id="ARBA00023002"/>
    </source>
</evidence>
<keyword evidence="3" id="KW-0560">Oxidoreductase</keyword>
<dbReference type="GO" id="GO:0047860">
    <property type="term" value="F:diiodophenylpyruvate reductase (NAD+) activity"/>
    <property type="evidence" value="ECO:0007669"/>
    <property type="project" value="UniProtKB-EC"/>
</dbReference>
<dbReference type="EMBL" id="JBBHLL010000440">
    <property type="protein sequence ID" value="KAK7802908.1"/>
    <property type="molecule type" value="Genomic_DNA"/>
</dbReference>
<evidence type="ECO:0000313" key="13">
    <source>
        <dbReference type="Proteomes" id="UP001488838"/>
    </source>
</evidence>
<proteinExistence type="inferred from homology"/>
<evidence type="ECO:0000256" key="9">
    <source>
        <dbReference type="ARBA" id="ARBA00048549"/>
    </source>
</evidence>
<evidence type="ECO:0000259" key="11">
    <source>
        <dbReference type="Pfam" id="PF00056"/>
    </source>
</evidence>
<evidence type="ECO:0000256" key="7">
    <source>
        <dbReference type="ARBA" id="ARBA00045153"/>
    </source>
</evidence>
<evidence type="ECO:0000256" key="10">
    <source>
        <dbReference type="ARBA" id="ARBA00048554"/>
    </source>
</evidence>
<dbReference type="EC" id="1.1.1.96" evidence="5"/>
<comment type="catalytic activity">
    <reaction evidence="9">
        <text>(S)-2-hydroxyglutarate + NAD(+) = 2-oxoglutarate + NADH + H(+)</text>
        <dbReference type="Rhea" id="RHEA:57172"/>
        <dbReference type="ChEBI" id="CHEBI:15378"/>
        <dbReference type="ChEBI" id="CHEBI:16782"/>
        <dbReference type="ChEBI" id="CHEBI:16810"/>
        <dbReference type="ChEBI" id="CHEBI:57540"/>
        <dbReference type="ChEBI" id="CHEBI:57945"/>
    </reaction>
    <physiologicalReaction direction="right-to-left" evidence="9">
        <dbReference type="Rhea" id="RHEA:57174"/>
    </physiologicalReaction>
</comment>
<name>A0AAW0HJH4_MYOGA</name>
<dbReference type="InterPro" id="IPR036291">
    <property type="entry name" value="NAD(P)-bd_dom_sf"/>
</dbReference>
<comment type="catalytic activity">
    <reaction evidence="10">
        <text>(S)-malate + NAD(+) = oxaloacetate + NADH + H(+)</text>
        <dbReference type="Rhea" id="RHEA:21432"/>
        <dbReference type="ChEBI" id="CHEBI:15378"/>
        <dbReference type="ChEBI" id="CHEBI:15589"/>
        <dbReference type="ChEBI" id="CHEBI:16452"/>
        <dbReference type="ChEBI" id="CHEBI:57540"/>
        <dbReference type="ChEBI" id="CHEBI:57945"/>
        <dbReference type="EC" id="1.1.1.37"/>
    </reaction>
    <physiologicalReaction direction="left-to-right" evidence="10">
        <dbReference type="Rhea" id="RHEA:21433"/>
    </physiologicalReaction>
    <physiologicalReaction direction="right-to-left" evidence="10">
        <dbReference type="Rhea" id="RHEA:21434"/>
    </physiologicalReaction>
</comment>
<evidence type="ECO:0000256" key="2">
    <source>
        <dbReference type="ARBA" id="ARBA00019899"/>
    </source>
</evidence>
<evidence type="ECO:0000256" key="6">
    <source>
        <dbReference type="ARBA" id="ARBA00034373"/>
    </source>
</evidence>
<sequence length="131" mass="14374">SSCSDGLFTSVQYWKWTSLSFLCCWISTPGWVFRTVSWWKYKTSLPLLKDAIATDKEISFKDLNVTVLVGSRSRREGIEGKGLLKSKLQGAVLENYAQKSAKVIVAGNPVNANCSTASKSAPLIPRRASVA</sequence>
<comment type="function">
    <text evidence="7">Catalyzes the reduction of aromatic alpha-keto acids in the presence of NADH. Plays essential roles in the malate-aspartate shuttle and the tricarboxylic acid cycle, important in mitochondrial NADH supply for oxidative phosphorylation. Catalyzes the reduction of 2-oxoglutarate to 2-hydroxyglutarate, leading to elevated reactive oxygen species (ROS).</text>
</comment>
<dbReference type="InterPro" id="IPR001236">
    <property type="entry name" value="Lactate/malate_DH_N"/>
</dbReference>
<dbReference type="AlphaFoldDB" id="A0AAW0HJH4"/>
<dbReference type="SUPFAM" id="SSF51735">
    <property type="entry name" value="NAD(P)-binding Rossmann-fold domains"/>
    <property type="match status" value="1"/>
</dbReference>
<dbReference type="GO" id="GO:0030060">
    <property type="term" value="F:L-malate dehydrogenase (NAD+) activity"/>
    <property type="evidence" value="ECO:0007669"/>
    <property type="project" value="UniProtKB-EC"/>
</dbReference>
<dbReference type="Proteomes" id="UP001488838">
    <property type="component" value="Unassembled WGS sequence"/>
</dbReference>
<organism evidence="12 13">
    <name type="scientific">Myodes glareolus</name>
    <name type="common">Bank vole</name>
    <name type="synonym">Clethrionomys glareolus</name>
    <dbReference type="NCBI Taxonomy" id="447135"/>
    <lineage>
        <taxon>Eukaryota</taxon>
        <taxon>Metazoa</taxon>
        <taxon>Chordata</taxon>
        <taxon>Craniata</taxon>
        <taxon>Vertebrata</taxon>
        <taxon>Euteleostomi</taxon>
        <taxon>Mammalia</taxon>
        <taxon>Eutheria</taxon>
        <taxon>Euarchontoglires</taxon>
        <taxon>Glires</taxon>
        <taxon>Rodentia</taxon>
        <taxon>Myomorpha</taxon>
        <taxon>Muroidea</taxon>
        <taxon>Cricetidae</taxon>
        <taxon>Arvicolinae</taxon>
        <taxon>Myodes</taxon>
    </lineage>
</organism>
<evidence type="ECO:0000256" key="8">
    <source>
        <dbReference type="ARBA" id="ARBA00048099"/>
    </source>
</evidence>
<feature type="non-terminal residue" evidence="12">
    <location>
        <position position="1"/>
    </location>
</feature>
<comment type="catalytic activity">
    <reaction evidence="8">
        <text>(2R)-2-hydroxy-3-(4-hydroxyphenyl)propanoate + NAD(+) = 3-(4-hydroxyphenyl)pyruvate + NADH + H(+)</text>
        <dbReference type="Rhea" id="RHEA:10780"/>
        <dbReference type="ChEBI" id="CHEBI:10980"/>
        <dbReference type="ChEBI" id="CHEBI:15378"/>
        <dbReference type="ChEBI" id="CHEBI:36242"/>
        <dbReference type="ChEBI" id="CHEBI:57540"/>
        <dbReference type="ChEBI" id="CHEBI:57945"/>
    </reaction>
    <physiologicalReaction direction="right-to-left" evidence="8">
        <dbReference type="Rhea" id="RHEA:10782"/>
    </physiologicalReaction>
</comment>
<dbReference type="Gene3D" id="3.40.50.720">
    <property type="entry name" value="NAD(P)-binding Rossmann-like Domain"/>
    <property type="match status" value="1"/>
</dbReference>
<dbReference type="PANTHER" id="PTHR23382">
    <property type="entry name" value="MALATE DEHYDROGENASE"/>
    <property type="match status" value="1"/>
</dbReference>
<accession>A0AAW0HJH4</accession>
<protein>
    <recommendedName>
        <fullName evidence="2">Malate dehydrogenase, cytoplasmic</fullName>
        <ecNumber evidence="5">1.1.1.96</ecNumber>
    </recommendedName>
    <alternativeName>
        <fullName evidence="6">Aromatic alpha-keto acid reductase</fullName>
    </alternativeName>
    <alternativeName>
        <fullName evidence="4">Cytosolic malate dehydrogenase</fullName>
    </alternativeName>
</protein>